<dbReference type="PANTHER" id="PTHR34235">
    <property type="entry name" value="SLR1203 PROTEIN-RELATED"/>
    <property type="match status" value="1"/>
</dbReference>
<protein>
    <submittedName>
        <fullName evidence="1">Uncharacterized protein</fullName>
    </submittedName>
</protein>
<comment type="caution">
    <text evidence="1">The sequence shown here is derived from an EMBL/GenBank/DDBJ whole genome shotgun (WGS) entry which is preliminary data.</text>
</comment>
<reference evidence="1 2" key="1">
    <citation type="journal article" date="2020" name="Microorganisms">
        <title>Osmotic Adaptation and Compatible Solute Biosynthesis of Phototrophic Bacteria as Revealed from Genome Analyses.</title>
        <authorList>
            <person name="Imhoff J.F."/>
            <person name="Rahn T."/>
            <person name="Kunzel S."/>
            <person name="Keller A."/>
            <person name="Neulinger S.C."/>
        </authorList>
    </citation>
    <scope>NUCLEOTIDE SEQUENCE [LARGE SCALE GENOMIC DNA]</scope>
    <source>
        <strain evidence="1 2">DSM 9895</strain>
    </source>
</reference>
<keyword evidence="2" id="KW-1185">Reference proteome</keyword>
<proteinExistence type="predicted"/>
<dbReference type="RefSeq" id="WP_200340083.1">
    <property type="nucleotide sequence ID" value="NZ_NRRL01000014.1"/>
</dbReference>
<evidence type="ECO:0000313" key="2">
    <source>
        <dbReference type="Proteomes" id="UP001296873"/>
    </source>
</evidence>
<organism evidence="1 2">
    <name type="scientific">Rhodovibrio sodomensis</name>
    <dbReference type="NCBI Taxonomy" id="1088"/>
    <lineage>
        <taxon>Bacteria</taxon>
        <taxon>Pseudomonadati</taxon>
        <taxon>Pseudomonadota</taxon>
        <taxon>Alphaproteobacteria</taxon>
        <taxon>Rhodospirillales</taxon>
        <taxon>Rhodovibrionaceae</taxon>
        <taxon>Rhodovibrio</taxon>
    </lineage>
</organism>
<dbReference type="Gene3D" id="1.20.1220.20">
    <property type="entry name" value="Uncharcterised protein PF01724"/>
    <property type="match status" value="1"/>
</dbReference>
<dbReference type="Proteomes" id="UP001296873">
    <property type="component" value="Unassembled WGS sequence"/>
</dbReference>
<sequence>MALPTEQSAYRTVVQLTGTKRLDEELGAFGRDVGPRFDRLTSQSRLRARGAEGEDWCLRRLLIALVASERLRMPANLCVSDPEAARALPNAVLETTDGEQVGVEVTQATSPTYQRDLSAADREAFRPDSDRFVLDPGDGQVGDAPERQAVYEIIQAYNRKLGKLRAGDYADSQTVDLLIYLNSSVDIFVDPADIAQRIRSAGLLDGEAGQFRQLHVLIGDTMILDAIGNAGCIVSLHGRYEHDFNQWCLDQAQAARDGAVDRLDIDNIAEELWSLGASDRRALESQIKRVLEHLLKWTYQPDKRSWSWLTSMNDSRDKIDLILDDSPSLARDDVIEKLIRSGYSKAVKSAALETGLKRERFPEACPFTVEQIFASDFPPEDEYPERDQ</sequence>
<gene>
    <name evidence="1" type="ORF">CKO28_07690</name>
</gene>
<name>A0ABS1DD80_9PROT</name>
<evidence type="ECO:0000313" key="1">
    <source>
        <dbReference type="EMBL" id="MBK1667916.1"/>
    </source>
</evidence>
<dbReference type="PANTHER" id="PTHR34235:SF4">
    <property type="entry name" value="SLR0291 PROTEIN"/>
    <property type="match status" value="1"/>
</dbReference>
<dbReference type="EMBL" id="NRRL01000014">
    <property type="protein sequence ID" value="MBK1667916.1"/>
    <property type="molecule type" value="Genomic_DNA"/>
</dbReference>
<dbReference type="Pfam" id="PF01724">
    <property type="entry name" value="DUF29"/>
    <property type="match status" value="1"/>
</dbReference>
<dbReference type="InterPro" id="IPR002636">
    <property type="entry name" value="DUF29"/>
</dbReference>
<accession>A0ABS1DD80</accession>